<accession>A0A438FF53</accession>
<comment type="caution">
    <text evidence="1">The sequence shown here is derived from an EMBL/GenBank/DDBJ whole genome shotgun (WGS) entry which is preliminary data.</text>
</comment>
<gene>
    <name evidence="1" type="ORF">CK203_114019</name>
</gene>
<proteinExistence type="predicted"/>
<reference evidence="1 2" key="1">
    <citation type="journal article" date="2018" name="PLoS Genet.">
        <title>Population sequencing reveals clonal diversity and ancestral inbreeding in the grapevine cultivar Chardonnay.</title>
        <authorList>
            <person name="Roach M.J."/>
            <person name="Johnson D.L."/>
            <person name="Bohlmann J."/>
            <person name="van Vuuren H.J."/>
            <person name="Jones S.J."/>
            <person name="Pretorius I.S."/>
            <person name="Schmidt S.A."/>
            <person name="Borneman A.R."/>
        </authorList>
    </citation>
    <scope>NUCLEOTIDE SEQUENCE [LARGE SCALE GENOMIC DNA]</scope>
    <source>
        <strain evidence="2">cv. Chardonnay</strain>
        <tissue evidence="1">Leaf</tissue>
    </source>
</reference>
<evidence type="ECO:0000313" key="1">
    <source>
        <dbReference type="EMBL" id="RVW58596.1"/>
    </source>
</evidence>
<organism evidence="1 2">
    <name type="scientific">Vitis vinifera</name>
    <name type="common">Grape</name>
    <dbReference type="NCBI Taxonomy" id="29760"/>
    <lineage>
        <taxon>Eukaryota</taxon>
        <taxon>Viridiplantae</taxon>
        <taxon>Streptophyta</taxon>
        <taxon>Embryophyta</taxon>
        <taxon>Tracheophyta</taxon>
        <taxon>Spermatophyta</taxon>
        <taxon>Magnoliopsida</taxon>
        <taxon>eudicotyledons</taxon>
        <taxon>Gunneridae</taxon>
        <taxon>Pentapetalae</taxon>
        <taxon>rosids</taxon>
        <taxon>Vitales</taxon>
        <taxon>Vitaceae</taxon>
        <taxon>Viteae</taxon>
        <taxon>Vitis</taxon>
    </lineage>
</organism>
<dbReference type="EMBL" id="QGNW01000939">
    <property type="protein sequence ID" value="RVW58596.1"/>
    <property type="molecule type" value="Genomic_DNA"/>
</dbReference>
<dbReference type="Proteomes" id="UP000288805">
    <property type="component" value="Unassembled WGS sequence"/>
</dbReference>
<dbReference type="AlphaFoldDB" id="A0A438FF53"/>
<protein>
    <submittedName>
        <fullName evidence="1">Uncharacterized protein</fullName>
    </submittedName>
</protein>
<name>A0A438FF53_VITVI</name>
<sequence length="186" mass="21509">MVLTADNQGRRTPERHAALDFLLPKEESEELHKNKHWKNLKIWEEEERGADANRHVAVKSIDSPVSAQLRQRGWTHFSKKKKEKKRTTIREADPVTDSAARWLRRSRRWVRRLHSCLGSEHVRRRRCARVSPGRAACRRVPLPDQFVGGLFFELWDSSRVRLRGVAGSGWLSDREAGEGVGIAKFV</sequence>
<evidence type="ECO:0000313" key="2">
    <source>
        <dbReference type="Proteomes" id="UP000288805"/>
    </source>
</evidence>